<name>A0A0W1ABN1_9GAMM</name>
<dbReference type="EMBL" id="LNZB01000038">
    <property type="protein sequence ID" value="KTD78754.1"/>
    <property type="molecule type" value="Genomic_DNA"/>
</dbReference>
<feature type="domain" description="DUF676" evidence="1">
    <location>
        <begin position="41"/>
        <end position="149"/>
    </location>
</feature>
<comment type="caution">
    <text evidence="2">The sequence shown here is derived from an EMBL/GenBank/DDBJ whole genome shotgun (WGS) entry which is preliminary data.</text>
</comment>
<dbReference type="SUPFAM" id="SSF53474">
    <property type="entry name" value="alpha/beta-Hydrolases"/>
    <property type="match status" value="1"/>
</dbReference>
<accession>A0A0W1ABN1</accession>
<reference evidence="2 3" key="1">
    <citation type="submission" date="2015-11" db="EMBL/GenBank/DDBJ databases">
        <title>Genomic analysis of 38 Legionella species identifies large and diverse effector repertoires.</title>
        <authorList>
            <person name="Burstein D."/>
            <person name="Amaro F."/>
            <person name="Zusman T."/>
            <person name="Lifshitz Z."/>
            <person name="Cohen O."/>
            <person name="Gilbert J.A."/>
            <person name="Pupko T."/>
            <person name="Shuman H.A."/>
            <person name="Segal G."/>
        </authorList>
    </citation>
    <scope>NUCLEOTIDE SEQUENCE [LARGE SCALE GENOMIC DNA]</scope>
    <source>
        <strain evidence="2 3">ATCC 51914</strain>
    </source>
</reference>
<proteinExistence type="predicted"/>
<dbReference type="Pfam" id="PF05057">
    <property type="entry name" value="DUF676"/>
    <property type="match status" value="1"/>
</dbReference>
<dbReference type="InterPro" id="IPR029058">
    <property type="entry name" value="AB_hydrolase_fold"/>
</dbReference>
<evidence type="ECO:0000259" key="1">
    <source>
        <dbReference type="Pfam" id="PF05057"/>
    </source>
</evidence>
<dbReference type="PANTHER" id="PTHR37946:SF1">
    <property type="entry name" value="SLL1969 PROTEIN"/>
    <property type="match status" value="1"/>
</dbReference>
<gene>
    <name evidence="2" type="ORF">Lwal_1524</name>
</gene>
<dbReference type="PANTHER" id="PTHR37946">
    <property type="entry name" value="SLL1969 PROTEIN"/>
    <property type="match status" value="1"/>
</dbReference>
<dbReference type="PATRIC" id="fig|66969.6.peg.1662"/>
<organism evidence="2 3">
    <name type="scientific">Legionella waltersii</name>
    <dbReference type="NCBI Taxonomy" id="66969"/>
    <lineage>
        <taxon>Bacteria</taxon>
        <taxon>Pseudomonadati</taxon>
        <taxon>Pseudomonadota</taxon>
        <taxon>Gammaproteobacteria</taxon>
        <taxon>Legionellales</taxon>
        <taxon>Legionellaceae</taxon>
        <taxon>Legionella</taxon>
    </lineage>
</organism>
<dbReference type="Gene3D" id="3.40.50.1820">
    <property type="entry name" value="alpha/beta hydrolase"/>
    <property type="match status" value="1"/>
</dbReference>
<dbReference type="Proteomes" id="UP000054729">
    <property type="component" value="Unassembled WGS sequence"/>
</dbReference>
<evidence type="ECO:0000313" key="3">
    <source>
        <dbReference type="Proteomes" id="UP000054729"/>
    </source>
</evidence>
<sequence length="244" mass="27425">MHKAVGNLNKYQFVLALLVQLTLMAQPQAFQLDKKASSPKQSKEIVILVHGLLRTSLSMMPLKSFLESQGYEVLYYKYPSTKYSIHEHGDHLSQYVQTIMHDNPGVTIHFVTHSLGGIIVREALPNLSKSQMGHIGYLVMLAPPNQGSMGAKFAVKLFPFVNYFIKPLAELSSDQAAYVHKVPVPQIPMGIIAGRYDSKVPPEYTRLAGQQSPVIIDATHTFIMNKYRTKKLIVYFLKHGKFPV</sequence>
<dbReference type="OrthoDB" id="556502at2"/>
<protein>
    <submittedName>
        <fullName evidence="2">Lipase B</fullName>
    </submittedName>
</protein>
<dbReference type="InterPro" id="IPR007751">
    <property type="entry name" value="DUF676_lipase-like"/>
</dbReference>
<dbReference type="RefSeq" id="WP_058480229.1">
    <property type="nucleotide sequence ID" value="NZ_CAAAIQ010000015.1"/>
</dbReference>
<evidence type="ECO:0000313" key="2">
    <source>
        <dbReference type="EMBL" id="KTD78754.1"/>
    </source>
</evidence>
<keyword evidence="3" id="KW-1185">Reference proteome</keyword>
<dbReference type="STRING" id="66969.Lwal_1524"/>
<dbReference type="AlphaFoldDB" id="A0A0W1ABN1"/>